<sequence length="420" mass="45189">MENCIVVVGLGYIGLPTAIVLANSGWKVIGVDVSDRTLEFVSAGKLPFVEEGLELALAGAVSEGRLAAQKEVPHAGIYIVAVPSPVNADHQLDYSYIDAATDSIIPQLRGGELIVLESTVSPGTTDRMADRVFAARPELRENPDTGSPGLLFAHAPERVLPGRILVEMRSNDRIIGGTTPEATERAAEIYRSFTSGEVVLTDARTAEMSKLAENAFRDVNIAYANELSLICDELGIDVWELIELANRHPRVNILNPGPGVGGHCIAVDPWFIVSATPTARLIKQAREVNDSKPHWVISKIDDAVMACSDNPTIALLGLAFKPNIDDLRESPAMVIAHDVAQRYANNRIMIVEPNISALPESLATYPNVEFASVDKAISTADVVVLLVSHDEFGGMNLRTDSDTIIVDTTGLWRDPTGSVA</sequence>
<dbReference type="EC" id="1.1.1.336" evidence="5"/>
<dbReference type="RefSeq" id="WP_307635037.1">
    <property type="nucleotide sequence ID" value="NZ_JAUSQL010000001.1"/>
</dbReference>
<evidence type="ECO:0000256" key="3">
    <source>
        <dbReference type="PIRNR" id="PIRNR000124"/>
    </source>
</evidence>
<dbReference type="InterPro" id="IPR014027">
    <property type="entry name" value="UDP-Glc/GDP-Man_DH_C"/>
</dbReference>
<dbReference type="InterPro" id="IPR036291">
    <property type="entry name" value="NAD(P)-bd_dom_sf"/>
</dbReference>
<dbReference type="Pfam" id="PF00984">
    <property type="entry name" value="UDPG_MGDP_dh"/>
    <property type="match status" value="1"/>
</dbReference>
<evidence type="ECO:0000313" key="5">
    <source>
        <dbReference type="EMBL" id="MDP9832882.1"/>
    </source>
</evidence>
<keyword evidence="1 5" id="KW-0560">Oxidoreductase</keyword>
<gene>
    <name evidence="5" type="ORF">J2S45_001561</name>
</gene>
<dbReference type="InterPro" id="IPR001732">
    <property type="entry name" value="UDP-Glc/GDP-Man_DH_N"/>
</dbReference>
<dbReference type="PANTHER" id="PTHR43491:SF1">
    <property type="entry name" value="UDP-N-ACETYL-D-MANNOSAMINE DEHYDROGENASE"/>
    <property type="match status" value="1"/>
</dbReference>
<protein>
    <submittedName>
        <fullName evidence="5">UDP-N-acetyl-D-mannosaminuronic acid dehydrogenase</fullName>
        <ecNumber evidence="5">1.1.1.336</ecNumber>
    </submittedName>
</protein>
<dbReference type="InterPro" id="IPR036220">
    <property type="entry name" value="UDP-Glc/GDP-Man_DH_C_sf"/>
</dbReference>
<dbReference type="SMART" id="SM00984">
    <property type="entry name" value="UDPG_MGDP_dh_C"/>
    <property type="match status" value="1"/>
</dbReference>
<accession>A0ABT9PJI8</accession>
<dbReference type="NCBIfam" id="NF008286">
    <property type="entry name" value="PRK11064.1"/>
    <property type="match status" value="1"/>
</dbReference>
<comment type="caution">
    <text evidence="5">The sequence shown here is derived from an EMBL/GenBank/DDBJ whole genome shotgun (WGS) entry which is preliminary data.</text>
</comment>
<dbReference type="InterPro" id="IPR008927">
    <property type="entry name" value="6-PGluconate_DH-like_C_sf"/>
</dbReference>
<dbReference type="Pfam" id="PF03721">
    <property type="entry name" value="UDPG_MGDP_dh_N"/>
    <property type="match status" value="1"/>
</dbReference>
<dbReference type="SUPFAM" id="SSF52413">
    <property type="entry name" value="UDP-glucose/GDP-mannose dehydrogenase C-terminal domain"/>
    <property type="match status" value="1"/>
</dbReference>
<proteinExistence type="inferred from homology"/>
<organism evidence="5 6">
    <name type="scientific">Trueperella abortisuis</name>
    <dbReference type="NCBI Taxonomy" id="445930"/>
    <lineage>
        <taxon>Bacteria</taxon>
        <taxon>Bacillati</taxon>
        <taxon>Actinomycetota</taxon>
        <taxon>Actinomycetes</taxon>
        <taxon>Actinomycetales</taxon>
        <taxon>Actinomycetaceae</taxon>
        <taxon>Trueperella</taxon>
    </lineage>
</organism>
<comment type="similarity">
    <text evidence="3">Belongs to the UDP-glucose/GDP-mannose dehydrogenase family.</text>
</comment>
<evidence type="ECO:0000259" key="4">
    <source>
        <dbReference type="SMART" id="SM00984"/>
    </source>
</evidence>
<dbReference type="PIRSF" id="PIRSF000124">
    <property type="entry name" value="UDPglc_GDPman_dh"/>
    <property type="match status" value="1"/>
</dbReference>
<dbReference type="PIRSF" id="PIRSF500136">
    <property type="entry name" value="UDP_ManNAc_DH"/>
    <property type="match status" value="1"/>
</dbReference>
<dbReference type="Pfam" id="PF03720">
    <property type="entry name" value="UDPG_MGDP_dh_C"/>
    <property type="match status" value="1"/>
</dbReference>
<dbReference type="InterPro" id="IPR014026">
    <property type="entry name" value="UDP-Glc/GDP-Man_DH_dimer"/>
</dbReference>
<dbReference type="GO" id="GO:0089714">
    <property type="term" value="F:UDP-N-acetyl-D-mannosamine dehydrogenase activity"/>
    <property type="evidence" value="ECO:0007669"/>
    <property type="project" value="UniProtKB-EC"/>
</dbReference>
<dbReference type="NCBIfam" id="TIGR03026">
    <property type="entry name" value="NDP-sugDHase"/>
    <property type="match status" value="1"/>
</dbReference>
<evidence type="ECO:0000256" key="2">
    <source>
        <dbReference type="ARBA" id="ARBA00023027"/>
    </source>
</evidence>
<dbReference type="InterPro" id="IPR028359">
    <property type="entry name" value="UDP_ManNAc/GlcNAc_DH"/>
</dbReference>
<evidence type="ECO:0000256" key="1">
    <source>
        <dbReference type="ARBA" id="ARBA00023002"/>
    </source>
</evidence>
<keyword evidence="2" id="KW-0520">NAD</keyword>
<dbReference type="EMBL" id="JAUSQL010000001">
    <property type="protein sequence ID" value="MDP9832882.1"/>
    <property type="molecule type" value="Genomic_DNA"/>
</dbReference>
<feature type="domain" description="UDP-glucose/GDP-mannose dehydrogenase C-terminal" evidence="4">
    <location>
        <begin position="314"/>
        <end position="414"/>
    </location>
</feature>
<keyword evidence="6" id="KW-1185">Reference proteome</keyword>
<evidence type="ECO:0000313" key="6">
    <source>
        <dbReference type="Proteomes" id="UP001230145"/>
    </source>
</evidence>
<dbReference type="Proteomes" id="UP001230145">
    <property type="component" value="Unassembled WGS sequence"/>
</dbReference>
<dbReference type="SUPFAM" id="SSF51735">
    <property type="entry name" value="NAD(P)-binding Rossmann-fold domains"/>
    <property type="match status" value="1"/>
</dbReference>
<reference evidence="5 6" key="1">
    <citation type="submission" date="2023-07" db="EMBL/GenBank/DDBJ databases">
        <title>Sequencing the genomes of 1000 actinobacteria strains.</title>
        <authorList>
            <person name="Klenk H.-P."/>
        </authorList>
    </citation>
    <scope>NUCLEOTIDE SEQUENCE [LARGE SCALE GENOMIC DNA]</scope>
    <source>
        <strain evidence="5 6">DSM 19515</strain>
    </source>
</reference>
<name>A0ABT9PJI8_9ACTO</name>
<dbReference type="InterPro" id="IPR017476">
    <property type="entry name" value="UDP-Glc/GDP-Man"/>
</dbReference>
<dbReference type="PANTHER" id="PTHR43491">
    <property type="entry name" value="UDP-N-ACETYL-D-MANNOSAMINE DEHYDROGENASE"/>
    <property type="match status" value="1"/>
</dbReference>
<dbReference type="Gene3D" id="3.40.50.720">
    <property type="entry name" value="NAD(P)-binding Rossmann-like Domain"/>
    <property type="match status" value="2"/>
</dbReference>
<dbReference type="SUPFAM" id="SSF48179">
    <property type="entry name" value="6-phosphogluconate dehydrogenase C-terminal domain-like"/>
    <property type="match status" value="1"/>
</dbReference>